<evidence type="ECO:0000259" key="3">
    <source>
        <dbReference type="Pfam" id="PF13098"/>
    </source>
</evidence>
<dbReference type="SUPFAM" id="SSF52833">
    <property type="entry name" value="Thioredoxin-like"/>
    <property type="match status" value="1"/>
</dbReference>
<dbReference type="InterPro" id="IPR036249">
    <property type="entry name" value="Thioredoxin-like_sf"/>
</dbReference>
<sequence length="156" mass="18133">MKQFKIILILCIASFCSVSAQQKDAIQWITFEQLEDSLNIKPKKVIISFYADWCAYCKKMDRAVFTKSDIVKKIKDEYYAVKMNAETKDTIVFENTAFVNRDHLTSRNSIHDIALLLASRQGQPFSLPATIFLDKNFKVRKRCFEYMSPKKLLSTL</sequence>
<reference evidence="4 5" key="1">
    <citation type="submission" date="2019-06" db="EMBL/GenBank/DDBJ databases">
        <authorList>
            <person name="Meng X."/>
        </authorList>
    </citation>
    <scope>NUCLEOTIDE SEQUENCE [LARGE SCALE GENOMIC DNA]</scope>
    <source>
        <strain evidence="4 5">M625</strain>
    </source>
</reference>
<keyword evidence="2" id="KW-0732">Signal</keyword>
<accession>A0A504JEA7</accession>
<evidence type="ECO:0000313" key="4">
    <source>
        <dbReference type="EMBL" id="TPN84721.1"/>
    </source>
</evidence>
<dbReference type="Proteomes" id="UP000315540">
    <property type="component" value="Unassembled WGS sequence"/>
</dbReference>
<keyword evidence="5" id="KW-1185">Reference proteome</keyword>
<feature type="domain" description="Thioredoxin-like fold" evidence="3">
    <location>
        <begin position="43"/>
        <end position="154"/>
    </location>
</feature>
<dbReference type="Pfam" id="PF13098">
    <property type="entry name" value="Thioredoxin_2"/>
    <property type="match status" value="1"/>
</dbReference>
<dbReference type="Gene3D" id="3.40.30.10">
    <property type="entry name" value="Glutaredoxin"/>
    <property type="match status" value="1"/>
</dbReference>
<evidence type="ECO:0000256" key="1">
    <source>
        <dbReference type="ARBA" id="ARBA00023284"/>
    </source>
</evidence>
<protein>
    <submittedName>
        <fullName evidence="4">Thioredoxin family protein</fullName>
    </submittedName>
</protein>
<gene>
    <name evidence="4" type="ORF">FHK87_17490</name>
</gene>
<dbReference type="InterPro" id="IPR012336">
    <property type="entry name" value="Thioredoxin-like_fold"/>
</dbReference>
<feature type="chain" id="PRO_5021483939" evidence="2">
    <location>
        <begin position="21"/>
        <end position="156"/>
    </location>
</feature>
<evidence type="ECO:0000313" key="5">
    <source>
        <dbReference type="Proteomes" id="UP000315540"/>
    </source>
</evidence>
<evidence type="ECO:0000256" key="2">
    <source>
        <dbReference type="SAM" id="SignalP"/>
    </source>
</evidence>
<name>A0A504JEA7_9FLAO</name>
<feature type="signal peptide" evidence="2">
    <location>
        <begin position="1"/>
        <end position="20"/>
    </location>
</feature>
<dbReference type="EMBL" id="VFWZ01000005">
    <property type="protein sequence ID" value="TPN84721.1"/>
    <property type="molecule type" value="Genomic_DNA"/>
</dbReference>
<dbReference type="AlphaFoldDB" id="A0A504JEA7"/>
<keyword evidence="1" id="KW-0676">Redox-active center</keyword>
<dbReference type="RefSeq" id="WP_140595055.1">
    <property type="nucleotide sequence ID" value="NZ_VFWZ01000005.1"/>
</dbReference>
<dbReference type="PROSITE" id="PS00194">
    <property type="entry name" value="THIOREDOXIN_1"/>
    <property type="match status" value="1"/>
</dbReference>
<organism evidence="4 5">
    <name type="scientific">Aquimarina algicola</name>
    <dbReference type="NCBI Taxonomy" id="2589995"/>
    <lineage>
        <taxon>Bacteria</taxon>
        <taxon>Pseudomonadati</taxon>
        <taxon>Bacteroidota</taxon>
        <taxon>Flavobacteriia</taxon>
        <taxon>Flavobacteriales</taxon>
        <taxon>Flavobacteriaceae</taxon>
        <taxon>Aquimarina</taxon>
    </lineage>
</organism>
<dbReference type="InterPro" id="IPR017937">
    <property type="entry name" value="Thioredoxin_CS"/>
</dbReference>
<proteinExistence type="predicted"/>
<comment type="caution">
    <text evidence="4">The sequence shown here is derived from an EMBL/GenBank/DDBJ whole genome shotgun (WGS) entry which is preliminary data.</text>
</comment>
<dbReference type="OrthoDB" id="9811036at2"/>